<evidence type="ECO:0000256" key="1">
    <source>
        <dbReference type="ARBA" id="ARBA00004273"/>
    </source>
</evidence>
<organism evidence="13 14">
    <name type="scientific">Eeniella nana</name>
    <name type="common">Yeast</name>
    <name type="synonym">Brettanomyces nanus</name>
    <dbReference type="NCBI Taxonomy" id="13502"/>
    <lineage>
        <taxon>Eukaryota</taxon>
        <taxon>Fungi</taxon>
        <taxon>Dikarya</taxon>
        <taxon>Ascomycota</taxon>
        <taxon>Saccharomycotina</taxon>
        <taxon>Pichiomycetes</taxon>
        <taxon>Pichiales</taxon>
        <taxon>Pichiaceae</taxon>
        <taxon>Brettanomyces</taxon>
    </lineage>
</organism>
<dbReference type="GO" id="GO:0016531">
    <property type="term" value="F:copper chaperone activity"/>
    <property type="evidence" value="ECO:0007669"/>
    <property type="project" value="InterPro"/>
</dbReference>
<dbReference type="GO" id="GO:0005507">
    <property type="term" value="F:copper ion binding"/>
    <property type="evidence" value="ECO:0007669"/>
    <property type="project" value="InterPro"/>
</dbReference>
<keyword evidence="11" id="KW-1133">Transmembrane helix</keyword>
<dbReference type="GO" id="GO:0045454">
    <property type="term" value="P:cell redox homeostasis"/>
    <property type="evidence" value="ECO:0007669"/>
    <property type="project" value="UniProtKB-ARBA"/>
</dbReference>
<dbReference type="PROSITE" id="PS51352">
    <property type="entry name" value="THIOREDOXIN_2"/>
    <property type="match status" value="1"/>
</dbReference>
<proteinExistence type="inferred from homology"/>
<gene>
    <name evidence="13" type="ORF">FOA43_002093</name>
</gene>
<keyword evidence="11" id="KW-0812">Transmembrane</keyword>
<evidence type="ECO:0000256" key="5">
    <source>
        <dbReference type="ARBA" id="ARBA00023008"/>
    </source>
</evidence>
<dbReference type="KEGG" id="bnn:FOA43_002093"/>
<keyword evidence="4 8" id="KW-0999">Mitochondrion inner membrane</keyword>
<protein>
    <recommendedName>
        <fullName evidence="12">Thioredoxin domain-containing protein</fullName>
    </recommendedName>
</protein>
<keyword evidence="5 9" id="KW-0186">Copper</keyword>
<dbReference type="GO" id="GO:0005743">
    <property type="term" value="C:mitochondrial inner membrane"/>
    <property type="evidence" value="ECO:0007669"/>
    <property type="project" value="UniProtKB-SubCell"/>
</dbReference>
<evidence type="ECO:0000256" key="8">
    <source>
        <dbReference type="PIRNR" id="PIRNR037736"/>
    </source>
</evidence>
<feature type="binding site" evidence="9">
    <location>
        <position position="188"/>
    </location>
    <ligand>
        <name>Cu cation</name>
        <dbReference type="ChEBI" id="CHEBI:23378"/>
    </ligand>
</feature>
<dbReference type="PANTHER" id="PTHR12151:SF5">
    <property type="entry name" value="AT19154P"/>
    <property type="match status" value="1"/>
</dbReference>
<dbReference type="CDD" id="cd02968">
    <property type="entry name" value="SCO"/>
    <property type="match status" value="1"/>
</dbReference>
<evidence type="ECO:0000256" key="11">
    <source>
        <dbReference type="SAM" id="Phobius"/>
    </source>
</evidence>
<dbReference type="GeneID" id="62195494"/>
<dbReference type="EMBL" id="CP064813">
    <property type="protein sequence ID" value="QPG74760.1"/>
    <property type="molecule type" value="Genomic_DNA"/>
</dbReference>
<dbReference type="InterPro" id="IPR017276">
    <property type="entry name" value="Synth_of_cyt-c-oxidase_Sco1/2"/>
</dbReference>
<evidence type="ECO:0000256" key="4">
    <source>
        <dbReference type="ARBA" id="ARBA00022792"/>
    </source>
</evidence>
<feature type="binding site" evidence="9">
    <location>
        <position position="101"/>
    </location>
    <ligand>
        <name>Cu cation</name>
        <dbReference type="ChEBI" id="CHEBI:23378"/>
    </ligand>
</feature>
<evidence type="ECO:0000256" key="3">
    <source>
        <dbReference type="ARBA" id="ARBA00022723"/>
    </source>
</evidence>
<comment type="subcellular location">
    <subcellularLocation>
        <location evidence="1 8">Mitochondrion inner membrane</location>
    </subcellularLocation>
</comment>
<keyword evidence="6 8" id="KW-0496">Mitochondrion</keyword>
<dbReference type="RefSeq" id="XP_038778325.1">
    <property type="nucleotide sequence ID" value="XM_038922397.1"/>
</dbReference>
<dbReference type="GO" id="GO:0006878">
    <property type="term" value="P:intracellular copper ion homeostasis"/>
    <property type="evidence" value="ECO:0007669"/>
    <property type="project" value="UniProtKB-UniRule"/>
</dbReference>
<comment type="similarity">
    <text evidence="2 8">Belongs to the SCO1/2 family.</text>
</comment>
<feature type="domain" description="Thioredoxin" evidence="12">
    <location>
        <begin position="59"/>
        <end position="227"/>
    </location>
</feature>
<dbReference type="GO" id="GO:0033617">
    <property type="term" value="P:mitochondrial respiratory chain complex IV assembly"/>
    <property type="evidence" value="ECO:0007669"/>
    <property type="project" value="TreeGrafter"/>
</dbReference>
<name>A0A875RP96_EENNA</name>
<dbReference type="InterPro" id="IPR013766">
    <property type="entry name" value="Thioredoxin_domain"/>
</dbReference>
<evidence type="ECO:0000256" key="2">
    <source>
        <dbReference type="ARBA" id="ARBA00010996"/>
    </source>
</evidence>
<accession>A0A875RP96</accession>
<keyword evidence="3 9" id="KW-0479">Metal-binding</keyword>
<evidence type="ECO:0000256" key="6">
    <source>
        <dbReference type="ARBA" id="ARBA00023128"/>
    </source>
</evidence>
<dbReference type="AlphaFoldDB" id="A0A875RP96"/>
<feature type="binding site" evidence="9">
    <location>
        <position position="97"/>
    </location>
    <ligand>
        <name>Cu cation</name>
        <dbReference type="ChEBI" id="CHEBI:23378"/>
    </ligand>
</feature>
<dbReference type="Proteomes" id="UP000662931">
    <property type="component" value="Chromosome 2"/>
</dbReference>
<keyword evidence="10" id="KW-1015">Disulfide bond</keyword>
<sequence>MARGEEDYTKMTIKRSPVEFLTWKSLVLFVTVGVGMTWLFKEQKKKIELRKEAEMNRGVGKPLIGGPFDLVDMNGNRYTSDNLKGKFSLIYFGFTHCPDICPDELDDMGEIIDGLKKKHHIEFQSLFITCDPVRDSPEVMKDYLADFHPEILGLTGTYDNIKKCCKAYRVYFSTPRDVKPGQDYLVDHSIFYYLMDPEGQFIDVLGRNYDVNGAIEKIKDDVRAYEPSEVRSKKKDGWFGFLYK</sequence>
<evidence type="ECO:0000259" key="12">
    <source>
        <dbReference type="PROSITE" id="PS51352"/>
    </source>
</evidence>
<reference evidence="13" key="1">
    <citation type="submission" date="2020-10" db="EMBL/GenBank/DDBJ databases">
        <authorList>
            <person name="Roach M.J.R."/>
        </authorList>
    </citation>
    <scope>NUCLEOTIDE SEQUENCE</scope>
    <source>
        <strain evidence="13">CBS 1945</strain>
    </source>
</reference>
<dbReference type="PIRSF" id="PIRSF037736">
    <property type="entry name" value="SCO1"/>
    <property type="match status" value="1"/>
</dbReference>
<dbReference type="FunFam" id="3.40.30.10:FF:000013">
    <property type="entry name" value="Blast:Protein SCO1 homolog, mitochondrial"/>
    <property type="match status" value="1"/>
</dbReference>
<keyword evidence="7 11" id="KW-0472">Membrane</keyword>
<dbReference type="PANTHER" id="PTHR12151">
    <property type="entry name" value="ELECTRON TRANSPORT PROTIN SCO1/SENC FAMILY MEMBER"/>
    <property type="match status" value="1"/>
</dbReference>
<evidence type="ECO:0000313" key="14">
    <source>
        <dbReference type="Proteomes" id="UP000662931"/>
    </source>
</evidence>
<dbReference type="InterPro" id="IPR036249">
    <property type="entry name" value="Thioredoxin-like_sf"/>
</dbReference>
<evidence type="ECO:0000256" key="9">
    <source>
        <dbReference type="PIRSR" id="PIRSR037736-1"/>
    </source>
</evidence>
<evidence type="ECO:0000313" key="13">
    <source>
        <dbReference type="EMBL" id="QPG74760.1"/>
    </source>
</evidence>
<dbReference type="SUPFAM" id="SSF52833">
    <property type="entry name" value="Thioredoxin-like"/>
    <property type="match status" value="1"/>
</dbReference>
<dbReference type="Pfam" id="PF02630">
    <property type="entry name" value="SCO1-SenC"/>
    <property type="match status" value="1"/>
</dbReference>
<evidence type="ECO:0000256" key="10">
    <source>
        <dbReference type="PIRSR" id="PIRSR603782-2"/>
    </source>
</evidence>
<dbReference type="InterPro" id="IPR003782">
    <property type="entry name" value="SCO1/SenC"/>
</dbReference>
<feature type="disulfide bond" description="Redox-active" evidence="10">
    <location>
        <begin position="97"/>
        <end position="101"/>
    </location>
</feature>
<dbReference type="Gene3D" id="3.40.30.10">
    <property type="entry name" value="Glutaredoxin"/>
    <property type="match status" value="1"/>
</dbReference>
<dbReference type="OrthoDB" id="270009at2759"/>
<feature type="transmembrane region" description="Helical" evidence="11">
    <location>
        <begin position="20"/>
        <end position="40"/>
    </location>
</feature>
<evidence type="ECO:0000256" key="7">
    <source>
        <dbReference type="ARBA" id="ARBA00023136"/>
    </source>
</evidence>
<keyword evidence="14" id="KW-1185">Reference proteome</keyword>